<dbReference type="EMBL" id="CAJVPT010034606">
    <property type="protein sequence ID" value="CAG8708453.1"/>
    <property type="molecule type" value="Genomic_DNA"/>
</dbReference>
<accession>A0ACA9PGG1</accession>
<protein>
    <submittedName>
        <fullName evidence="1">15122_t:CDS:1</fullName>
    </submittedName>
</protein>
<evidence type="ECO:0000313" key="1">
    <source>
        <dbReference type="EMBL" id="CAG8708453.1"/>
    </source>
</evidence>
<comment type="caution">
    <text evidence="1">The sequence shown here is derived from an EMBL/GenBank/DDBJ whole genome shotgun (WGS) entry which is preliminary data.</text>
</comment>
<dbReference type="Proteomes" id="UP000789525">
    <property type="component" value="Unassembled WGS sequence"/>
</dbReference>
<reference evidence="1" key="1">
    <citation type="submission" date="2021-06" db="EMBL/GenBank/DDBJ databases">
        <authorList>
            <person name="Kallberg Y."/>
            <person name="Tangrot J."/>
            <person name="Rosling A."/>
        </authorList>
    </citation>
    <scope>NUCLEOTIDE SEQUENCE</scope>
    <source>
        <strain evidence="1">CL356</strain>
    </source>
</reference>
<keyword evidence="2" id="KW-1185">Reference proteome</keyword>
<feature type="non-terminal residue" evidence="1">
    <location>
        <position position="1"/>
    </location>
</feature>
<evidence type="ECO:0000313" key="2">
    <source>
        <dbReference type="Proteomes" id="UP000789525"/>
    </source>
</evidence>
<organism evidence="1 2">
    <name type="scientific">Acaulospora colombiana</name>
    <dbReference type="NCBI Taxonomy" id="27376"/>
    <lineage>
        <taxon>Eukaryota</taxon>
        <taxon>Fungi</taxon>
        <taxon>Fungi incertae sedis</taxon>
        <taxon>Mucoromycota</taxon>
        <taxon>Glomeromycotina</taxon>
        <taxon>Glomeromycetes</taxon>
        <taxon>Diversisporales</taxon>
        <taxon>Acaulosporaceae</taxon>
        <taxon>Acaulospora</taxon>
    </lineage>
</organism>
<name>A0ACA9PGG1_9GLOM</name>
<sequence length="180" mass="20382">SREDMLKNTEIIDEEVFNQLLELDEDGGTEFLESVVEEWYGQVKDTFADMDQTLKEGDLLAFSKLAHFLKGSSGQLGVQTLQNTCAKLQHYGEQWDDELADERTQNLSKEEATKRIKVTLAQARTQYAEAEKWMARYLSASDETSEPEPEEEIKKPAEKQSPKPNAESPKPKGSPTKVKP</sequence>
<proteinExistence type="predicted"/>
<gene>
    <name evidence="1" type="ORF">ACOLOM_LOCUS10551</name>
</gene>